<evidence type="ECO:0000313" key="2">
    <source>
        <dbReference type="Proteomes" id="UP001139031"/>
    </source>
</evidence>
<name>A0ABS7TU04_9BACT</name>
<dbReference type="RefSeq" id="WP_224193303.1">
    <property type="nucleotide sequence ID" value="NZ_JAIRAU010000027.1"/>
</dbReference>
<keyword evidence="2" id="KW-1185">Reference proteome</keyword>
<sequence>MHAQRHGDAERRAVAAAEQRHRALAEEAPIVLLALDSGERWPYFADVDTTGVAGEPQTIFIRPMRRLRTGTRDVVAVRGLRDKNGEEIPASPLFRALRDE</sequence>
<comment type="caution">
    <text evidence="1">The sequence shown here is derived from an EMBL/GenBank/DDBJ whole genome shotgun (WGS) entry which is preliminary data.</text>
</comment>
<proteinExistence type="predicted"/>
<evidence type="ECO:0000313" key="1">
    <source>
        <dbReference type="EMBL" id="MBZ5711541.1"/>
    </source>
</evidence>
<organism evidence="1 2">
    <name type="scientific">Nannocystis pusilla</name>
    <dbReference type="NCBI Taxonomy" id="889268"/>
    <lineage>
        <taxon>Bacteria</taxon>
        <taxon>Pseudomonadati</taxon>
        <taxon>Myxococcota</taxon>
        <taxon>Polyangia</taxon>
        <taxon>Nannocystales</taxon>
        <taxon>Nannocystaceae</taxon>
        <taxon>Nannocystis</taxon>
    </lineage>
</organism>
<protein>
    <submittedName>
        <fullName evidence="1">Uncharacterized protein</fullName>
    </submittedName>
</protein>
<dbReference type="EMBL" id="JAIRAU010000027">
    <property type="protein sequence ID" value="MBZ5711541.1"/>
    <property type="molecule type" value="Genomic_DNA"/>
</dbReference>
<reference evidence="1" key="1">
    <citation type="submission" date="2021-08" db="EMBL/GenBank/DDBJ databases">
        <authorList>
            <person name="Stevens D.C."/>
        </authorList>
    </citation>
    <scope>NUCLEOTIDE SEQUENCE</scope>
    <source>
        <strain evidence="1">DSM 53165</strain>
    </source>
</reference>
<gene>
    <name evidence="1" type="ORF">K7C98_20060</name>
</gene>
<dbReference type="Proteomes" id="UP001139031">
    <property type="component" value="Unassembled WGS sequence"/>
</dbReference>
<accession>A0ABS7TU04</accession>